<keyword evidence="1" id="KW-1133">Transmembrane helix</keyword>
<keyword evidence="1" id="KW-0472">Membrane</keyword>
<feature type="transmembrane region" description="Helical" evidence="1">
    <location>
        <begin position="7"/>
        <end position="25"/>
    </location>
</feature>
<proteinExistence type="predicted"/>
<evidence type="ECO:0000256" key="1">
    <source>
        <dbReference type="SAM" id="Phobius"/>
    </source>
</evidence>
<protein>
    <submittedName>
        <fullName evidence="2">Uncharacterized protein</fullName>
    </submittedName>
</protein>
<keyword evidence="1" id="KW-0812">Transmembrane</keyword>
<dbReference type="Proteomes" id="UP000053750">
    <property type="component" value="Unassembled WGS sequence"/>
</dbReference>
<dbReference type="EMBL" id="JFHU01000035">
    <property type="protein sequence ID" value="EXX91268.1"/>
    <property type="molecule type" value="Genomic_DNA"/>
</dbReference>
<dbReference type="RefSeq" id="WP_036579291.1">
    <property type="nucleotide sequence ID" value="NZ_KK082334.1"/>
</dbReference>
<keyword evidence="3" id="KW-1185">Reference proteome</keyword>
<reference evidence="2 3" key="1">
    <citation type="submission" date="2014-02" db="EMBL/GenBank/DDBJ databases">
        <title>Genome sequence of Paenibacillus darwinianus reveals adaptive mechanisms for survival in Antarctic soils.</title>
        <authorList>
            <person name="Dsouza M."/>
            <person name="Taylor M.W."/>
            <person name="Turner S.J."/>
            <person name="Aislabie J."/>
        </authorList>
    </citation>
    <scope>NUCLEOTIDE SEQUENCE [LARGE SCALE GENOMIC DNA]</scope>
    <source>
        <strain evidence="2 3">CE1</strain>
    </source>
</reference>
<organism evidence="2 3">
    <name type="scientific">Paenibacillus darwinianus</name>
    <dbReference type="NCBI Taxonomy" id="1380763"/>
    <lineage>
        <taxon>Bacteria</taxon>
        <taxon>Bacillati</taxon>
        <taxon>Bacillota</taxon>
        <taxon>Bacilli</taxon>
        <taxon>Bacillales</taxon>
        <taxon>Paenibacillaceae</taxon>
        <taxon>Paenibacillus</taxon>
    </lineage>
</organism>
<accession>A0A9W5S248</accession>
<evidence type="ECO:0000313" key="2">
    <source>
        <dbReference type="EMBL" id="EXX91268.1"/>
    </source>
</evidence>
<dbReference type="PROSITE" id="PS51257">
    <property type="entry name" value="PROKAR_LIPOPROTEIN"/>
    <property type="match status" value="1"/>
</dbReference>
<sequence>MLGSVRWNLASGISGMLLTFLASFGNNGFAVSCLRGLYAFIAFFMLGYLIRVVLRGIVGTAPSEDWPDIQADPSVGGQVDFSTPDEGEDLNGLLRAQLDGSDNASGEAVGFAPFQPKKLASTQNLDPEELANALRHLSDSKE</sequence>
<comment type="caution">
    <text evidence="2">The sequence shown here is derived from an EMBL/GenBank/DDBJ whole genome shotgun (WGS) entry which is preliminary data.</text>
</comment>
<dbReference type="AlphaFoldDB" id="A0A9W5S248"/>
<name>A0A9W5S248_9BACL</name>
<feature type="transmembrane region" description="Helical" evidence="1">
    <location>
        <begin position="37"/>
        <end position="54"/>
    </location>
</feature>
<gene>
    <name evidence="2" type="ORF">BG53_11785</name>
</gene>
<dbReference type="OrthoDB" id="2476549at2"/>
<evidence type="ECO:0000313" key="3">
    <source>
        <dbReference type="Proteomes" id="UP000053750"/>
    </source>
</evidence>